<name>A0A553HXT2_9PEZI</name>
<evidence type="ECO:0000313" key="2">
    <source>
        <dbReference type="EMBL" id="TRX92758.1"/>
    </source>
</evidence>
<gene>
    <name evidence="2" type="ORF">FHL15_006432</name>
</gene>
<accession>A0A553HXT2</accession>
<protein>
    <submittedName>
        <fullName evidence="2">Uncharacterized protein</fullName>
    </submittedName>
</protein>
<keyword evidence="3" id="KW-1185">Reference proteome</keyword>
<dbReference type="AlphaFoldDB" id="A0A553HXT2"/>
<evidence type="ECO:0000313" key="3">
    <source>
        <dbReference type="Proteomes" id="UP000319160"/>
    </source>
</evidence>
<feature type="compositionally biased region" description="Polar residues" evidence="1">
    <location>
        <begin position="207"/>
        <end position="226"/>
    </location>
</feature>
<dbReference type="EMBL" id="VFLP01000034">
    <property type="protein sequence ID" value="TRX92758.1"/>
    <property type="molecule type" value="Genomic_DNA"/>
</dbReference>
<reference evidence="3" key="1">
    <citation type="submission" date="2019-06" db="EMBL/GenBank/DDBJ databases">
        <title>Draft genome sequence of the griseofulvin-producing fungus Xylaria cubensis strain G536.</title>
        <authorList>
            <person name="Mead M.E."/>
            <person name="Raja H.A."/>
            <person name="Steenwyk J.L."/>
            <person name="Knowles S.L."/>
            <person name="Oberlies N.H."/>
            <person name="Rokas A."/>
        </authorList>
    </citation>
    <scope>NUCLEOTIDE SEQUENCE [LARGE SCALE GENOMIC DNA]</scope>
    <source>
        <strain evidence="3">G536</strain>
    </source>
</reference>
<comment type="caution">
    <text evidence="2">The sequence shown here is derived from an EMBL/GenBank/DDBJ whole genome shotgun (WGS) entry which is preliminary data.</text>
</comment>
<feature type="region of interest" description="Disordered" evidence="1">
    <location>
        <begin position="207"/>
        <end position="251"/>
    </location>
</feature>
<sequence length="251" mass="27065">MCHYNYWGYDGCSHELRHMDNRWTLCPLSDQMAPRDCPFAAYTRHKIGIAFCESCLDEVPPNHVPVTRIILDFDSLRQAMELSVDRAALTRFIRDYRAGLRRVRETAFVSGPNNNFYNEIWALYHNFHQRAINEMSVSWAAFDDPPAGIEGASTGLTGLGITSPESSSTSPGYYSISPGFDSTTAGTSYTMASIDSTIMAAVDSTSAGVEGASSGSDSNATGSENNPYGVDTPSPGASTTSSGFDSTSSAV</sequence>
<proteinExistence type="predicted"/>
<dbReference type="Proteomes" id="UP000319160">
    <property type="component" value="Unassembled WGS sequence"/>
</dbReference>
<organism evidence="2 3">
    <name type="scientific">Xylaria flabelliformis</name>
    <dbReference type="NCBI Taxonomy" id="2512241"/>
    <lineage>
        <taxon>Eukaryota</taxon>
        <taxon>Fungi</taxon>
        <taxon>Dikarya</taxon>
        <taxon>Ascomycota</taxon>
        <taxon>Pezizomycotina</taxon>
        <taxon>Sordariomycetes</taxon>
        <taxon>Xylariomycetidae</taxon>
        <taxon>Xylariales</taxon>
        <taxon>Xylariaceae</taxon>
        <taxon>Xylaria</taxon>
    </lineage>
</organism>
<feature type="compositionally biased region" description="Low complexity" evidence="1">
    <location>
        <begin position="232"/>
        <end position="251"/>
    </location>
</feature>
<evidence type="ECO:0000256" key="1">
    <source>
        <dbReference type="SAM" id="MobiDB-lite"/>
    </source>
</evidence>
<dbReference type="OrthoDB" id="4750049at2759"/>